<evidence type="ECO:0000313" key="5">
    <source>
        <dbReference type="EMBL" id="VYS94224.1"/>
    </source>
</evidence>
<dbReference type="AlphaFoldDB" id="A0A6M5G9L6"/>
<dbReference type="PANTHER" id="PTHR37955:SF1">
    <property type="entry name" value="DEP DOMAIN-CONTAINING PROTEIN"/>
    <property type="match status" value="1"/>
</dbReference>
<dbReference type="InterPro" id="IPR052951">
    <property type="entry name" value="Tellurite_res_ion_channel"/>
</dbReference>
<keyword evidence="2" id="KW-0812">Transmembrane</keyword>
<dbReference type="PANTHER" id="PTHR37955">
    <property type="entry name" value="TELLURITE RESISTANCE PROTEIN TEHA"/>
    <property type="match status" value="1"/>
</dbReference>
<evidence type="ECO:0000256" key="3">
    <source>
        <dbReference type="ARBA" id="ARBA00022989"/>
    </source>
</evidence>
<dbReference type="GeneID" id="23111851"/>
<accession>A0A6M5G9L6</accession>
<dbReference type="InterPro" id="IPR038665">
    <property type="entry name" value="Voltage-dep_anion_channel_sf"/>
</dbReference>
<comment type="subcellular location">
    <subcellularLocation>
        <location evidence="1">Membrane</location>
        <topology evidence="1">Multi-pass membrane protein</topology>
    </subcellularLocation>
</comment>
<reference evidence="5" key="1">
    <citation type="submission" date="2019-11" db="EMBL/GenBank/DDBJ databases">
        <authorList>
            <person name="Feng L."/>
        </authorList>
    </citation>
    <scope>NUCLEOTIDE SEQUENCE</scope>
    <source>
        <strain evidence="5">CbolteaeLFYP116</strain>
    </source>
</reference>
<dbReference type="RefSeq" id="WP_002574294.1">
    <property type="nucleotide sequence ID" value="NZ_BAABXO010000001.1"/>
</dbReference>
<gene>
    <name evidence="5" type="ORF">CBLFYP116_01242</name>
</gene>
<evidence type="ECO:0000256" key="4">
    <source>
        <dbReference type="ARBA" id="ARBA00023136"/>
    </source>
</evidence>
<evidence type="ECO:0000256" key="1">
    <source>
        <dbReference type="ARBA" id="ARBA00004141"/>
    </source>
</evidence>
<organism evidence="5">
    <name type="scientific">Enterocloster bolteae</name>
    <dbReference type="NCBI Taxonomy" id="208479"/>
    <lineage>
        <taxon>Bacteria</taxon>
        <taxon>Bacillati</taxon>
        <taxon>Bacillota</taxon>
        <taxon>Clostridia</taxon>
        <taxon>Lachnospirales</taxon>
        <taxon>Lachnospiraceae</taxon>
        <taxon>Enterocloster</taxon>
    </lineage>
</organism>
<dbReference type="Pfam" id="PF03595">
    <property type="entry name" value="SLAC1"/>
    <property type="match status" value="1"/>
</dbReference>
<protein>
    <submittedName>
        <fullName evidence="5">Potassium-tellurite ethidium and proflavin transporter</fullName>
    </submittedName>
</protein>
<name>A0A6M5G9L6_9FIRM</name>
<dbReference type="CDD" id="cd09325">
    <property type="entry name" value="TDT_C4-dicarb_trans"/>
    <property type="match status" value="1"/>
</dbReference>
<dbReference type="GO" id="GO:0005886">
    <property type="term" value="C:plasma membrane"/>
    <property type="evidence" value="ECO:0007669"/>
    <property type="project" value="TreeGrafter"/>
</dbReference>
<dbReference type="EMBL" id="CACRTF010000010">
    <property type="protein sequence ID" value="VYS94224.1"/>
    <property type="molecule type" value="Genomic_DNA"/>
</dbReference>
<keyword evidence="3" id="KW-1133">Transmembrane helix</keyword>
<dbReference type="InterPro" id="IPR004695">
    <property type="entry name" value="SLAC1/Mae1/Ssu1/TehA"/>
</dbReference>
<dbReference type="Gene3D" id="1.50.10.150">
    <property type="entry name" value="Voltage-dependent anion channel"/>
    <property type="match status" value="1"/>
</dbReference>
<proteinExistence type="predicted"/>
<evidence type="ECO:0000256" key="2">
    <source>
        <dbReference type="ARBA" id="ARBA00022692"/>
    </source>
</evidence>
<sequence>MRERLKNMPVPVVATMLGAATLSNVYQSLGFDWVRHLSMWASTLVLLFYIAKIIIHPSAVKAEYSNTVPASLYAGITMVTMILCSYYKVWFPTACKWIFITAVCVHAVHILVFLCRNVFKGVNLDTFVPSWFVTFNGIMVSLVAGPDMLPSAMAKAVLYWGLFIYTVTIPFMVWRLITREVKPGMLHTQAIVLAPCSLCLVSYLNIVKEPVRAVVMILYVCVILSLLFILVKLPRFFSVPFAPGFAGLTFPMAIGVVASTKAGSYLAGIGNEVLAYGVKQVAGIQIYVTTAIIGMVLFGFMKMLAGKKA</sequence>
<keyword evidence="4" id="KW-0472">Membrane</keyword>
<dbReference type="GO" id="GO:0046583">
    <property type="term" value="F:monoatomic cation efflux transmembrane transporter activity"/>
    <property type="evidence" value="ECO:0007669"/>
    <property type="project" value="TreeGrafter"/>
</dbReference>